<feature type="chain" id="PRO_5034564528" evidence="1">
    <location>
        <begin position="20"/>
        <end position="215"/>
    </location>
</feature>
<dbReference type="AlphaFoldDB" id="A0A8E2FA35"/>
<keyword evidence="1" id="KW-0732">Signal</keyword>
<sequence>MNCFLGIAFIATLCVPTLAIGPRQPIPTTASSVSAVSSPTPPCDFPVFTSTNLTWFNSTHNLDCGPDVANGTVCIGDVCNIPLCDTGVPPLFNDAPLGYGPPDWLYLSISNDPVPGGPCNISSLNGLQPYTPIGGGDYLKCGSTGRPVQFWGDSNSAVGWGNISFSRTISCGDRRIDISAAHFFKILCTHDEGFNATCVSDPRVFEIPIQEWSYE</sequence>
<proteinExistence type="predicted"/>
<evidence type="ECO:0000256" key="1">
    <source>
        <dbReference type="SAM" id="SignalP"/>
    </source>
</evidence>
<evidence type="ECO:0000313" key="2">
    <source>
        <dbReference type="EMBL" id="OCL13065.1"/>
    </source>
</evidence>
<dbReference type="OrthoDB" id="3556996at2759"/>
<feature type="signal peptide" evidence="1">
    <location>
        <begin position="1"/>
        <end position="19"/>
    </location>
</feature>
<dbReference type="EMBL" id="KV748790">
    <property type="protein sequence ID" value="OCL13065.1"/>
    <property type="molecule type" value="Genomic_DNA"/>
</dbReference>
<keyword evidence="3" id="KW-1185">Reference proteome</keyword>
<name>A0A8E2FA35_9PEZI</name>
<dbReference type="Proteomes" id="UP000250140">
    <property type="component" value="Unassembled WGS sequence"/>
</dbReference>
<protein>
    <submittedName>
        <fullName evidence="2">Uncharacterized protein</fullName>
    </submittedName>
</protein>
<organism evidence="2 3">
    <name type="scientific">Glonium stellatum</name>
    <dbReference type="NCBI Taxonomy" id="574774"/>
    <lineage>
        <taxon>Eukaryota</taxon>
        <taxon>Fungi</taxon>
        <taxon>Dikarya</taxon>
        <taxon>Ascomycota</taxon>
        <taxon>Pezizomycotina</taxon>
        <taxon>Dothideomycetes</taxon>
        <taxon>Pleosporomycetidae</taxon>
        <taxon>Gloniales</taxon>
        <taxon>Gloniaceae</taxon>
        <taxon>Glonium</taxon>
    </lineage>
</organism>
<evidence type="ECO:0000313" key="3">
    <source>
        <dbReference type="Proteomes" id="UP000250140"/>
    </source>
</evidence>
<reference evidence="2 3" key="1">
    <citation type="journal article" date="2016" name="Nat. Commun.">
        <title>Ectomycorrhizal ecology is imprinted in the genome of the dominant symbiotic fungus Cenococcum geophilum.</title>
        <authorList>
            <consortium name="DOE Joint Genome Institute"/>
            <person name="Peter M."/>
            <person name="Kohler A."/>
            <person name="Ohm R.A."/>
            <person name="Kuo A."/>
            <person name="Krutzmann J."/>
            <person name="Morin E."/>
            <person name="Arend M."/>
            <person name="Barry K.W."/>
            <person name="Binder M."/>
            <person name="Choi C."/>
            <person name="Clum A."/>
            <person name="Copeland A."/>
            <person name="Grisel N."/>
            <person name="Haridas S."/>
            <person name="Kipfer T."/>
            <person name="LaButti K."/>
            <person name="Lindquist E."/>
            <person name="Lipzen A."/>
            <person name="Maire R."/>
            <person name="Meier B."/>
            <person name="Mihaltcheva S."/>
            <person name="Molinier V."/>
            <person name="Murat C."/>
            <person name="Poggeler S."/>
            <person name="Quandt C.A."/>
            <person name="Sperisen C."/>
            <person name="Tritt A."/>
            <person name="Tisserant E."/>
            <person name="Crous P.W."/>
            <person name="Henrissat B."/>
            <person name="Nehls U."/>
            <person name="Egli S."/>
            <person name="Spatafora J.W."/>
            <person name="Grigoriev I.V."/>
            <person name="Martin F.M."/>
        </authorList>
    </citation>
    <scope>NUCLEOTIDE SEQUENCE [LARGE SCALE GENOMIC DNA]</scope>
    <source>
        <strain evidence="2 3">CBS 207.34</strain>
    </source>
</reference>
<gene>
    <name evidence="2" type="ORF">AOQ84DRAFT_385671</name>
</gene>
<accession>A0A8E2FA35</accession>